<accession>A0A1S3ZZ52</accession>
<organism evidence="1">
    <name type="scientific">Nicotiana tabacum</name>
    <name type="common">Common tobacco</name>
    <dbReference type="NCBI Taxonomy" id="4097"/>
    <lineage>
        <taxon>Eukaryota</taxon>
        <taxon>Viridiplantae</taxon>
        <taxon>Streptophyta</taxon>
        <taxon>Embryophyta</taxon>
        <taxon>Tracheophyta</taxon>
        <taxon>Spermatophyta</taxon>
        <taxon>Magnoliopsida</taxon>
        <taxon>eudicotyledons</taxon>
        <taxon>Gunneridae</taxon>
        <taxon>Pentapetalae</taxon>
        <taxon>asterids</taxon>
        <taxon>lamiids</taxon>
        <taxon>Solanales</taxon>
        <taxon>Solanaceae</taxon>
        <taxon>Nicotianoideae</taxon>
        <taxon>Nicotianeae</taxon>
        <taxon>Nicotiana</taxon>
    </lineage>
</organism>
<proteinExistence type="predicted"/>
<dbReference type="RefSeq" id="XP_016469629.1">
    <property type="nucleotide sequence ID" value="XM_016614143.1"/>
</dbReference>
<gene>
    <name evidence="1" type="primary">LOC107791979</name>
</gene>
<dbReference type="OrthoDB" id="1306011at2759"/>
<reference evidence="1" key="1">
    <citation type="submission" date="2025-08" db="UniProtKB">
        <authorList>
            <consortium name="RefSeq"/>
        </authorList>
    </citation>
    <scope>IDENTIFICATION</scope>
</reference>
<evidence type="ECO:0000313" key="1">
    <source>
        <dbReference type="RefSeq" id="XP_016469629.1"/>
    </source>
</evidence>
<dbReference type="PANTHER" id="PTHR47510">
    <property type="entry name" value="REVERSE TRANSCRIPTASE DOMAIN-CONTAINING PROTEIN"/>
    <property type="match status" value="1"/>
</dbReference>
<dbReference type="KEGG" id="nta:107791979"/>
<dbReference type="PANTHER" id="PTHR47510:SF3">
    <property type="entry name" value="ENDO_EXONUCLEASE_PHOSPHATASE DOMAIN-CONTAINING PROTEIN"/>
    <property type="match status" value="1"/>
</dbReference>
<dbReference type="AlphaFoldDB" id="A0A1S3ZZ52"/>
<sequence length="118" mass="13902">MERYKLARKQAKLVVTAAKTATFSRLYEKLEGKGWDKLIFRQIRVEEVVGAMHKMSRSRATGPDKFLVEFWKSVGRAGLEWLTTLFNVIFMMKKMLEEWRWGAMVPLYKNKGDIKKLQ</sequence>
<dbReference type="PaxDb" id="4097-A0A1S3ZZ52"/>
<protein>
    <submittedName>
        <fullName evidence="1">Uncharacterized protein</fullName>
    </submittedName>
</protein>
<dbReference type="STRING" id="4097.A0A1S3ZZ52"/>
<name>A0A1S3ZZ52_TOBAC</name>